<evidence type="ECO:0000256" key="9">
    <source>
        <dbReference type="ARBA" id="ARBA00023136"/>
    </source>
</evidence>
<comment type="catalytic activity">
    <reaction evidence="17">
        <text>1D-myo-inositol 1,2,3,6-tetrakisphosphate + H2O = 1D-myo-inositol 1,2,3-trisphosphate + phosphate</text>
        <dbReference type="Rhea" id="RHEA:77123"/>
        <dbReference type="ChEBI" id="CHEBI:15377"/>
        <dbReference type="ChEBI" id="CHEBI:43474"/>
        <dbReference type="ChEBI" id="CHEBI:195534"/>
        <dbReference type="ChEBI" id="CHEBI:195536"/>
    </reaction>
    <physiologicalReaction direction="left-to-right" evidence="17">
        <dbReference type="Rhea" id="RHEA:77124"/>
    </physiologicalReaction>
</comment>
<accession>A0A7K9I5R5</accession>
<dbReference type="EMBL" id="VWZO01019145">
    <property type="protein sequence ID" value="NXH21026.1"/>
    <property type="molecule type" value="Genomic_DNA"/>
</dbReference>
<sequence length="469" mass="52464">AVAAMAPRGAADMLPSASLFFLLLPPLLLAVARGGLSSHFGTKSRYEEVNPYLMRDPLSLGPSASSSRLPAACTPLQLRAVLRHGTRYPTAGQIRRLGELHGRLLRRPTASTTAAACPAAADLAAWQMWYEESLDGRLAPQGRRDMELLARRLAARFPALFAARRRLQLASSSKHRCLQSGAAFRSGLGPSFSLGSEEAEVEVNDSLMRFFDRCAKFVALVEENDAAMCQVDAFKEGPEMKKVLEKVASALCLPVEELNADLVQVAFLTCSYELAIKNVTSPWCSLFSEEDAKVLEYLNDLKQYWKRGYGYDINSRSSCILFQDIFQHLDKAVEESKSSKPISSPLIVQVGHAETLQPLLALMGFFKDEEPLKANNFVRQRHRKFRSGRIVPYAANLVFVLYHCDHGKTSEEEYQVQMLLNEKLMAFHHSNETISTYSDLKNYYKDILENCHFKEECELPKINITAADE</sequence>
<evidence type="ECO:0000256" key="8">
    <source>
        <dbReference type="ARBA" id="ARBA00022801"/>
    </source>
</evidence>
<comment type="subcellular location">
    <subcellularLocation>
        <location evidence="1">Cell membrane</location>
    </subcellularLocation>
</comment>
<keyword evidence="28" id="KW-1185">Reference proteome</keyword>
<evidence type="ECO:0000256" key="7">
    <source>
        <dbReference type="ARBA" id="ARBA00022729"/>
    </source>
</evidence>
<feature type="disulfide bond" evidence="25">
    <location>
        <begin position="270"/>
        <end position="284"/>
    </location>
</feature>
<dbReference type="Gene3D" id="3.40.50.1240">
    <property type="entry name" value="Phosphoglycerate mutase-like"/>
    <property type="match status" value="1"/>
</dbReference>
<feature type="non-terminal residue" evidence="27">
    <location>
        <position position="469"/>
    </location>
</feature>
<evidence type="ECO:0000256" key="1">
    <source>
        <dbReference type="ARBA" id="ARBA00004236"/>
    </source>
</evidence>
<dbReference type="Pfam" id="PF00328">
    <property type="entry name" value="His_Phos_2"/>
    <property type="match status" value="1"/>
</dbReference>
<dbReference type="GO" id="GO:0034417">
    <property type="term" value="F:bisphosphoglycerate 3-phosphatase activity"/>
    <property type="evidence" value="ECO:0007669"/>
    <property type="project" value="UniProtKB-EC"/>
</dbReference>
<comment type="catalytic activity">
    <reaction evidence="14">
        <text>1D-myo-inositol 1,2-bisphosphate + H2O = 1D-myo-inositol 2-phosphate + phosphate</text>
        <dbReference type="Rhea" id="RHEA:77135"/>
        <dbReference type="ChEBI" id="CHEBI:15377"/>
        <dbReference type="ChEBI" id="CHEBI:43474"/>
        <dbReference type="ChEBI" id="CHEBI:84142"/>
        <dbReference type="ChEBI" id="CHEBI:195539"/>
        <dbReference type="EC" id="3.1.3.62"/>
    </reaction>
    <physiologicalReaction direction="left-to-right" evidence="14">
        <dbReference type="Rhea" id="RHEA:77136"/>
    </physiologicalReaction>
</comment>
<comment type="catalytic activity">
    <reaction evidence="16">
        <text>1D-myo-inositol 1,2,3-trisphosphate + H2O = 1D-myo-inositol 2,3-bisphosphate + phosphate</text>
        <dbReference type="Rhea" id="RHEA:77127"/>
        <dbReference type="ChEBI" id="CHEBI:15377"/>
        <dbReference type="ChEBI" id="CHEBI:43474"/>
        <dbReference type="ChEBI" id="CHEBI:195536"/>
        <dbReference type="ChEBI" id="CHEBI:195538"/>
    </reaction>
    <physiologicalReaction direction="left-to-right" evidence="16">
        <dbReference type="Rhea" id="RHEA:77128"/>
    </physiologicalReaction>
</comment>
<evidence type="ECO:0000256" key="4">
    <source>
        <dbReference type="ARBA" id="ARBA00013040"/>
    </source>
</evidence>
<comment type="catalytic activity">
    <reaction evidence="22">
        <text>1D-myo-inositol 2,3-bisphosphate + H2O = 1D-myo-inositol 2-phosphate + phosphate</text>
        <dbReference type="Rhea" id="RHEA:77139"/>
        <dbReference type="ChEBI" id="CHEBI:15377"/>
        <dbReference type="ChEBI" id="CHEBI:43474"/>
        <dbReference type="ChEBI" id="CHEBI:84142"/>
        <dbReference type="ChEBI" id="CHEBI:195538"/>
    </reaction>
    <physiologicalReaction direction="left-to-right" evidence="22">
        <dbReference type="Rhea" id="RHEA:77140"/>
    </physiologicalReaction>
</comment>
<evidence type="ECO:0000256" key="25">
    <source>
        <dbReference type="PIRSR" id="PIRSR000894-2"/>
    </source>
</evidence>
<comment type="catalytic activity">
    <reaction evidence="21">
        <text>1D-myo-inositol 1,3,4,5,6-pentakisphosphate + H2O = 1D-myo-inositol 1,4,5,6-tetrakisphosphate + phosphate</text>
        <dbReference type="Rhea" id="RHEA:77143"/>
        <dbReference type="ChEBI" id="CHEBI:15377"/>
        <dbReference type="ChEBI" id="CHEBI:43474"/>
        <dbReference type="ChEBI" id="CHEBI:57627"/>
        <dbReference type="ChEBI" id="CHEBI:57733"/>
    </reaction>
    <physiologicalReaction direction="left-to-right" evidence="21">
        <dbReference type="Rhea" id="RHEA:77144"/>
    </physiologicalReaction>
</comment>
<dbReference type="InterPro" id="IPR029033">
    <property type="entry name" value="His_PPase_superfam"/>
</dbReference>
<dbReference type="PIRSF" id="PIRSF000894">
    <property type="entry name" value="Acid_phosphatase"/>
    <property type="match status" value="1"/>
</dbReference>
<comment type="catalytic activity">
    <reaction evidence="24">
        <text>(2R)-2,3-bisphosphoglycerate + H2O = (2R)-2-phosphoglycerate + phosphate</text>
        <dbReference type="Rhea" id="RHEA:27381"/>
        <dbReference type="ChEBI" id="CHEBI:15377"/>
        <dbReference type="ChEBI" id="CHEBI:43474"/>
        <dbReference type="ChEBI" id="CHEBI:58248"/>
        <dbReference type="ChEBI" id="CHEBI:58289"/>
        <dbReference type="EC" id="3.1.3.80"/>
    </reaction>
    <physiologicalReaction direction="left-to-right" evidence="24">
        <dbReference type="Rhea" id="RHEA:27382"/>
    </physiologicalReaction>
</comment>
<evidence type="ECO:0000256" key="13">
    <source>
        <dbReference type="ARBA" id="ARBA00043671"/>
    </source>
</evidence>
<dbReference type="PANTHER" id="PTHR20963:SF8">
    <property type="entry name" value="MULTIPLE INOSITOL POLYPHOSPHATE PHOSPHATASE 1"/>
    <property type="match status" value="1"/>
</dbReference>
<dbReference type="GO" id="GO:0052745">
    <property type="term" value="F:inositol phosphate phosphatase activity"/>
    <property type="evidence" value="ECO:0007669"/>
    <property type="project" value="TreeGrafter"/>
</dbReference>
<comment type="catalytic activity">
    <reaction evidence="18">
        <text>1D-myo-inositol hexakisphosphate + H2O = 1D-myo-inositol 1,2,3,5,6-pentakisphosphate + phosphate</text>
        <dbReference type="Rhea" id="RHEA:20960"/>
        <dbReference type="ChEBI" id="CHEBI:15377"/>
        <dbReference type="ChEBI" id="CHEBI:43474"/>
        <dbReference type="ChEBI" id="CHEBI:58130"/>
        <dbReference type="ChEBI" id="CHEBI:58747"/>
    </reaction>
    <physiologicalReaction direction="left-to-right" evidence="18">
        <dbReference type="Rhea" id="RHEA:20961"/>
    </physiologicalReaction>
</comment>
<comment type="catalytic activity">
    <reaction evidence="19">
        <text>1D-myo-inositol 1,2,6-trisphosphate + H2O = 1D-myo-inositol 1,2-bisphosphate + phosphate</text>
        <dbReference type="Rhea" id="RHEA:77131"/>
        <dbReference type="ChEBI" id="CHEBI:15377"/>
        <dbReference type="ChEBI" id="CHEBI:43474"/>
        <dbReference type="ChEBI" id="CHEBI:195537"/>
        <dbReference type="ChEBI" id="CHEBI:195539"/>
        <dbReference type="EC" id="3.1.3.62"/>
    </reaction>
    <physiologicalReaction direction="left-to-right" evidence="19">
        <dbReference type="Rhea" id="RHEA:77132"/>
    </physiologicalReaction>
</comment>
<feature type="signal peptide" evidence="26">
    <location>
        <begin position="1"/>
        <end position="30"/>
    </location>
</feature>
<keyword evidence="9" id="KW-0472">Membrane</keyword>
<dbReference type="CDD" id="cd07061">
    <property type="entry name" value="HP_HAP_like"/>
    <property type="match status" value="1"/>
</dbReference>
<evidence type="ECO:0000256" key="10">
    <source>
        <dbReference type="ARBA" id="ARBA00023180"/>
    </source>
</evidence>
<keyword evidence="7 26" id="KW-0732">Signal</keyword>
<dbReference type="PANTHER" id="PTHR20963">
    <property type="entry name" value="MULTIPLE INOSITOL POLYPHOSPHATE PHOSPHATASE-RELATED"/>
    <property type="match status" value="1"/>
</dbReference>
<comment type="catalytic activity">
    <reaction evidence="23">
        <text>1D-myo-inositol 1,4,5,6-tetrakisphosphate + H2O = 1D-myo-inositol 1,4,5-trisphosphate + phosphate</text>
        <dbReference type="Rhea" id="RHEA:77147"/>
        <dbReference type="ChEBI" id="CHEBI:15377"/>
        <dbReference type="ChEBI" id="CHEBI:43474"/>
        <dbReference type="ChEBI" id="CHEBI:57627"/>
        <dbReference type="ChEBI" id="CHEBI:203600"/>
    </reaction>
    <physiologicalReaction direction="left-to-right" evidence="23">
        <dbReference type="Rhea" id="RHEA:77148"/>
    </physiologicalReaction>
</comment>
<dbReference type="SUPFAM" id="SSF53254">
    <property type="entry name" value="Phosphoglycerate mutase-like"/>
    <property type="match status" value="1"/>
</dbReference>
<evidence type="ECO:0000256" key="3">
    <source>
        <dbReference type="ARBA" id="ARBA00012976"/>
    </source>
</evidence>
<dbReference type="EC" id="3.1.3.62" evidence="4"/>
<evidence type="ECO:0000256" key="2">
    <source>
        <dbReference type="ARBA" id="ARBA00008422"/>
    </source>
</evidence>
<dbReference type="InterPro" id="IPR000560">
    <property type="entry name" value="His_Pase_clade-2"/>
</dbReference>
<evidence type="ECO:0000313" key="27">
    <source>
        <dbReference type="EMBL" id="NXH21026.1"/>
    </source>
</evidence>
<feature type="disulfide bond" evidence="25">
    <location>
        <begin position="73"/>
        <end position="404"/>
    </location>
</feature>
<evidence type="ECO:0000256" key="16">
    <source>
        <dbReference type="ARBA" id="ARBA00043733"/>
    </source>
</evidence>
<evidence type="ECO:0000256" key="20">
    <source>
        <dbReference type="ARBA" id="ARBA00043757"/>
    </source>
</evidence>
<proteinExistence type="inferred from homology"/>
<evidence type="ECO:0000256" key="5">
    <source>
        <dbReference type="ARBA" id="ARBA00018097"/>
    </source>
</evidence>
<comment type="catalytic activity">
    <reaction evidence="12">
        <text>1D-myo-inositol 1,2,5,6-tetrakisphosphate + H2O = 1D-myo-inositol 1,2,6-trisphosphate + phosphate</text>
        <dbReference type="Rhea" id="RHEA:77119"/>
        <dbReference type="ChEBI" id="CHEBI:15377"/>
        <dbReference type="ChEBI" id="CHEBI:43474"/>
        <dbReference type="ChEBI" id="CHEBI:195535"/>
        <dbReference type="ChEBI" id="CHEBI:195537"/>
        <dbReference type="EC" id="3.1.3.62"/>
    </reaction>
    <physiologicalReaction direction="left-to-right" evidence="12">
        <dbReference type="Rhea" id="RHEA:77120"/>
    </physiologicalReaction>
</comment>
<protein>
    <recommendedName>
        <fullName evidence="5">Multiple inositol polyphosphate phosphatase 1</fullName>
        <ecNumber evidence="4">3.1.3.62</ecNumber>
        <ecNumber evidence="3">3.1.3.80</ecNumber>
    </recommendedName>
    <alternativeName>
        <fullName evidence="11">2,3-bisphosphoglycerate 3-phosphatase</fullName>
    </alternativeName>
</protein>
<comment type="caution">
    <text evidence="27">The sequence shown here is derived from an EMBL/GenBank/DDBJ whole genome shotgun (WGS) entry which is preliminary data.</text>
</comment>
<organism evidence="27 28">
    <name type="scientific">Bucco capensis</name>
    <name type="common">collared puffbird</name>
    <dbReference type="NCBI Taxonomy" id="135168"/>
    <lineage>
        <taxon>Eukaryota</taxon>
        <taxon>Metazoa</taxon>
        <taxon>Chordata</taxon>
        <taxon>Craniata</taxon>
        <taxon>Vertebrata</taxon>
        <taxon>Euteleostomi</taxon>
        <taxon>Archelosauria</taxon>
        <taxon>Archosauria</taxon>
        <taxon>Dinosauria</taxon>
        <taxon>Saurischia</taxon>
        <taxon>Theropoda</taxon>
        <taxon>Coelurosauria</taxon>
        <taxon>Aves</taxon>
        <taxon>Neognathae</taxon>
        <taxon>Neoaves</taxon>
        <taxon>Telluraves</taxon>
        <taxon>Coraciimorphae</taxon>
        <taxon>Piciformes</taxon>
        <taxon>Bucconidae</taxon>
        <taxon>Bucco</taxon>
    </lineage>
</organism>
<name>A0A7K9I5R5_9PICI</name>
<evidence type="ECO:0000256" key="26">
    <source>
        <dbReference type="SAM" id="SignalP"/>
    </source>
</evidence>
<dbReference type="Proteomes" id="UP000534107">
    <property type="component" value="Unassembled WGS sequence"/>
</dbReference>
<evidence type="ECO:0000256" key="23">
    <source>
        <dbReference type="ARBA" id="ARBA00043829"/>
    </source>
</evidence>
<feature type="non-terminal residue" evidence="27">
    <location>
        <position position="1"/>
    </location>
</feature>
<feature type="chain" id="PRO_5029757112" description="Multiple inositol polyphosphate phosphatase 1" evidence="26">
    <location>
        <begin position="31"/>
        <end position="469"/>
    </location>
</feature>
<dbReference type="OrthoDB" id="6509975at2759"/>
<evidence type="ECO:0000256" key="12">
    <source>
        <dbReference type="ARBA" id="ARBA00043668"/>
    </source>
</evidence>
<evidence type="ECO:0000256" key="22">
    <source>
        <dbReference type="ARBA" id="ARBA00043801"/>
    </source>
</evidence>
<evidence type="ECO:0000256" key="14">
    <source>
        <dbReference type="ARBA" id="ARBA00043674"/>
    </source>
</evidence>
<dbReference type="GO" id="GO:0003993">
    <property type="term" value="F:acid phosphatase activity"/>
    <property type="evidence" value="ECO:0007669"/>
    <property type="project" value="TreeGrafter"/>
</dbReference>
<dbReference type="GO" id="GO:0005886">
    <property type="term" value="C:plasma membrane"/>
    <property type="evidence" value="ECO:0007669"/>
    <property type="project" value="UniProtKB-SubCell"/>
</dbReference>
<keyword evidence="6" id="KW-1003">Cell membrane</keyword>
<gene>
    <name evidence="27" type="primary">Minpp1</name>
    <name evidence="27" type="ORF">BUCCAP_R02634</name>
</gene>
<dbReference type="InterPro" id="IPR016274">
    <property type="entry name" value="Histidine_acid_Pase_euk"/>
</dbReference>
<keyword evidence="8" id="KW-0378">Hydrolase</keyword>
<evidence type="ECO:0000256" key="17">
    <source>
        <dbReference type="ARBA" id="ARBA00043739"/>
    </source>
</evidence>
<comment type="similarity">
    <text evidence="2">Belongs to the histidine acid phosphatase family. MINPP1 subfamily.</text>
</comment>
<evidence type="ECO:0000256" key="6">
    <source>
        <dbReference type="ARBA" id="ARBA00022475"/>
    </source>
</evidence>
<evidence type="ECO:0000256" key="24">
    <source>
        <dbReference type="ARBA" id="ARBA00043832"/>
    </source>
</evidence>
<keyword evidence="10" id="KW-0325">Glycoprotein</keyword>
<evidence type="ECO:0000313" key="28">
    <source>
        <dbReference type="Proteomes" id="UP000534107"/>
    </source>
</evidence>
<evidence type="ECO:0000256" key="21">
    <source>
        <dbReference type="ARBA" id="ARBA00043762"/>
    </source>
</evidence>
<comment type="catalytic activity">
    <reaction evidence="15">
        <text>1D-myo-inositol hexakisphosphate + H2O = 1D-myo-inositol 1,2,4,5,6-pentakisphosphate + phosphate</text>
        <dbReference type="Rhea" id="RHEA:16989"/>
        <dbReference type="ChEBI" id="CHEBI:15377"/>
        <dbReference type="ChEBI" id="CHEBI:43474"/>
        <dbReference type="ChEBI" id="CHEBI:57798"/>
        <dbReference type="ChEBI" id="CHEBI:58130"/>
        <dbReference type="EC" id="3.1.3.62"/>
    </reaction>
    <physiologicalReaction direction="left-to-right" evidence="15">
        <dbReference type="Rhea" id="RHEA:16990"/>
    </physiologicalReaction>
</comment>
<dbReference type="AlphaFoldDB" id="A0A7K9I5R5"/>
<keyword evidence="25" id="KW-1015">Disulfide bond</keyword>
<evidence type="ECO:0000256" key="11">
    <source>
        <dbReference type="ARBA" id="ARBA00031642"/>
    </source>
</evidence>
<evidence type="ECO:0000256" key="15">
    <source>
        <dbReference type="ARBA" id="ARBA00043691"/>
    </source>
</evidence>
<evidence type="ECO:0000256" key="19">
    <source>
        <dbReference type="ARBA" id="ARBA00043747"/>
    </source>
</evidence>
<reference evidence="27 28" key="1">
    <citation type="submission" date="2019-09" db="EMBL/GenBank/DDBJ databases">
        <title>Bird 10,000 Genomes (B10K) Project - Family phase.</title>
        <authorList>
            <person name="Zhang G."/>
        </authorList>
    </citation>
    <scope>NUCLEOTIDE SEQUENCE [LARGE SCALE GENOMIC DNA]</scope>
    <source>
        <strain evidence="27">B10K-DU-001-16</strain>
        <tissue evidence="27">Muscle</tissue>
    </source>
</reference>
<dbReference type="EC" id="3.1.3.80" evidence="3"/>
<comment type="catalytic activity">
    <reaction evidence="13">
        <text>1D-myo-inositol 1,2,4,5,6-pentakisphosphate + H2O = 1D-myo-inositol 1,2,5,6-tetrakisphosphate + phosphate</text>
        <dbReference type="Rhea" id="RHEA:77115"/>
        <dbReference type="ChEBI" id="CHEBI:15377"/>
        <dbReference type="ChEBI" id="CHEBI:43474"/>
        <dbReference type="ChEBI" id="CHEBI:57798"/>
        <dbReference type="ChEBI" id="CHEBI:195535"/>
        <dbReference type="EC" id="3.1.3.62"/>
    </reaction>
    <physiologicalReaction direction="left-to-right" evidence="13">
        <dbReference type="Rhea" id="RHEA:77116"/>
    </physiologicalReaction>
</comment>
<evidence type="ECO:0000256" key="18">
    <source>
        <dbReference type="ARBA" id="ARBA00043746"/>
    </source>
</evidence>
<comment type="catalytic activity">
    <reaction evidence="20">
        <text>1D-myo-inositol 1,2,3,5,6-pentakisphosphate + H2O = 1D-myo-inositol 1,2,3,6-tetrakisphosphate + phosphate</text>
        <dbReference type="Rhea" id="RHEA:77111"/>
        <dbReference type="ChEBI" id="CHEBI:15377"/>
        <dbReference type="ChEBI" id="CHEBI:43474"/>
        <dbReference type="ChEBI" id="CHEBI:58747"/>
        <dbReference type="ChEBI" id="CHEBI:195534"/>
    </reaction>
    <physiologicalReaction direction="left-to-right" evidence="20">
        <dbReference type="Rhea" id="RHEA:77112"/>
    </physiologicalReaction>
</comment>
<dbReference type="FunFam" id="3.40.50.1240:FF:000014">
    <property type="entry name" value="Multiple inositol polyphosphate phosphatase 1"/>
    <property type="match status" value="1"/>
</dbReference>